<dbReference type="PANTHER" id="PTHR23113:SF368">
    <property type="entry name" value="CELL DIVISION CONTROL PROTEIN 25"/>
    <property type="match status" value="1"/>
</dbReference>
<evidence type="ECO:0000313" key="8">
    <source>
        <dbReference type="Proteomes" id="UP001219518"/>
    </source>
</evidence>
<evidence type="ECO:0000313" key="7">
    <source>
        <dbReference type="EMBL" id="KAK3929046.1"/>
    </source>
</evidence>
<dbReference type="Proteomes" id="UP001219518">
    <property type="component" value="Unassembled WGS sequence"/>
</dbReference>
<evidence type="ECO:0000256" key="2">
    <source>
        <dbReference type="PROSITE-ProRule" id="PRU00168"/>
    </source>
</evidence>
<feature type="region of interest" description="Disordered" evidence="3">
    <location>
        <begin position="110"/>
        <end position="170"/>
    </location>
</feature>
<dbReference type="SUPFAM" id="SSF48366">
    <property type="entry name" value="Ras GEF"/>
    <property type="match status" value="1"/>
</dbReference>
<comment type="caution">
    <text evidence="7">The sequence shown here is derived from an EMBL/GenBank/DDBJ whole genome shotgun (WGS) entry which is preliminary data.</text>
</comment>
<gene>
    <name evidence="7" type="ORF">KUF71_017532</name>
</gene>
<dbReference type="PROSITE" id="PS50003">
    <property type="entry name" value="PH_DOMAIN"/>
    <property type="match status" value="1"/>
</dbReference>
<feature type="domain" description="Ras-GEF" evidence="6">
    <location>
        <begin position="225"/>
        <end position="461"/>
    </location>
</feature>
<dbReference type="SMART" id="SM00147">
    <property type="entry name" value="RasGEF"/>
    <property type="match status" value="1"/>
</dbReference>
<dbReference type="PANTHER" id="PTHR23113">
    <property type="entry name" value="GUANINE NUCLEOTIDE EXCHANGE FACTOR"/>
    <property type="match status" value="1"/>
</dbReference>
<dbReference type="GO" id="GO:0005085">
    <property type="term" value="F:guanyl-nucleotide exchange factor activity"/>
    <property type="evidence" value="ECO:0007669"/>
    <property type="project" value="UniProtKB-KW"/>
</dbReference>
<feature type="region of interest" description="Disordered" evidence="3">
    <location>
        <begin position="592"/>
        <end position="611"/>
    </location>
</feature>
<evidence type="ECO:0000259" key="5">
    <source>
        <dbReference type="PROSITE" id="PS50003"/>
    </source>
</evidence>
<dbReference type="InterPro" id="IPR001849">
    <property type="entry name" value="PH_domain"/>
</dbReference>
<reference evidence="7" key="1">
    <citation type="submission" date="2021-07" db="EMBL/GenBank/DDBJ databases">
        <authorList>
            <person name="Catto M.A."/>
            <person name="Jacobson A."/>
            <person name="Kennedy G."/>
            <person name="Labadie P."/>
            <person name="Hunt B.G."/>
            <person name="Srinivasan R."/>
        </authorList>
    </citation>
    <scope>NUCLEOTIDE SEQUENCE</scope>
    <source>
        <strain evidence="7">PL_HMW_Pooled</strain>
        <tissue evidence="7">Head</tissue>
    </source>
</reference>
<dbReference type="CDD" id="cd00155">
    <property type="entry name" value="RasGEF"/>
    <property type="match status" value="1"/>
</dbReference>
<dbReference type="SMART" id="SM00233">
    <property type="entry name" value="PH"/>
    <property type="match status" value="1"/>
</dbReference>
<feature type="chain" id="PRO_5042081172" evidence="4">
    <location>
        <begin position="34"/>
        <end position="764"/>
    </location>
</feature>
<feature type="compositionally biased region" description="Polar residues" evidence="3">
    <location>
        <begin position="116"/>
        <end position="130"/>
    </location>
</feature>
<evidence type="ECO:0000259" key="6">
    <source>
        <dbReference type="PROSITE" id="PS50009"/>
    </source>
</evidence>
<feature type="domain" description="PH" evidence="5">
    <location>
        <begin position="637"/>
        <end position="749"/>
    </location>
</feature>
<dbReference type="InterPro" id="IPR036964">
    <property type="entry name" value="RASGEF_cat_dom_sf"/>
</dbReference>
<name>A0AAE1LQP1_9NEOP</name>
<sequence length="764" mass="84237">MKTSFLLFPPEVFSPVFLFFLFLSARCIALCSCSKVRVVCFCCSYVLIRCDDDCSPLSPEAQEPMAKMRYSEMPRDVSCDSLATLRISDNCGSGTGGSLFQDKSPISEYGEPATPYHNNSPSSENPNGTNGLLPRHDSTYNGSSGNKLSARQRHGISRTPSAGHAKRSLQSNLSDSKGACYDNYGSLPSGSNISPHSKSQSLPGHTSGASVCGYDKVVLDALRVSPEDFAAQLTILDLPPFRGIQPDELISCGWNKKNKLVIAPNVVAFTRRFNHVSFWTVQEILSGPTPKQRSEILVHFIRIAKKLHELNNLHSLFAIISALQSASVYRLNKTWAHLSKKEKQLFDKLAELFSDKNNWQNLREHMDSLKLPCIPYLGLFLTDLVYIDMAHPHSGGLESEQRRLKMNNILRIISDYQQSDYRNLVLLPHVQNYLRSVRYIEELQKFVEDDQYKLSLKLEPPSPAPSSSSSKESVTEAAATVASLNLSPAKGPGCAGSLRLHAAVNATGKFVPGHRKCRSLGTKFRSTSLPRNLHKQGQAALLASMGIVAPGIFHKASHTTPSGDVSLVSQLPAPSTPRHLLDDSVLEEISSPSLGVEGTPKLPHPPSPIRRKDEDGVKLLTMFGSSLLAETDELGEECLVQGCLRRKTVLKDGRKPAVSSWQRYWVELWASSLIYFSPKSFKGTERSDFKHEPCKITAVSGMCVALGDNPVQPDVFQLADPVRGNVYKFRSGSKSTAIKWCRHLQELTIGSPEKPLPANLMSFE</sequence>
<dbReference type="InterPro" id="IPR008937">
    <property type="entry name" value="Ras-like_GEF"/>
</dbReference>
<dbReference type="CDD" id="cd13310">
    <property type="entry name" value="PH_RalGPS1_2"/>
    <property type="match status" value="1"/>
</dbReference>
<feature type="signal peptide" evidence="4">
    <location>
        <begin position="1"/>
        <end position="33"/>
    </location>
</feature>
<dbReference type="Gene3D" id="2.30.29.30">
    <property type="entry name" value="Pleckstrin-homology domain (PH domain)/Phosphotyrosine-binding domain (PTB)"/>
    <property type="match status" value="1"/>
</dbReference>
<proteinExistence type="predicted"/>
<organism evidence="7 8">
    <name type="scientific">Frankliniella fusca</name>
    <dbReference type="NCBI Taxonomy" id="407009"/>
    <lineage>
        <taxon>Eukaryota</taxon>
        <taxon>Metazoa</taxon>
        <taxon>Ecdysozoa</taxon>
        <taxon>Arthropoda</taxon>
        <taxon>Hexapoda</taxon>
        <taxon>Insecta</taxon>
        <taxon>Pterygota</taxon>
        <taxon>Neoptera</taxon>
        <taxon>Paraneoptera</taxon>
        <taxon>Thysanoptera</taxon>
        <taxon>Terebrantia</taxon>
        <taxon>Thripoidea</taxon>
        <taxon>Thripidae</taxon>
        <taxon>Frankliniella</taxon>
    </lineage>
</organism>
<evidence type="ECO:0000256" key="1">
    <source>
        <dbReference type="ARBA" id="ARBA00022658"/>
    </source>
</evidence>
<keyword evidence="8" id="KW-1185">Reference proteome</keyword>
<dbReference type="GO" id="GO:0005886">
    <property type="term" value="C:plasma membrane"/>
    <property type="evidence" value="ECO:0007669"/>
    <property type="project" value="TreeGrafter"/>
</dbReference>
<evidence type="ECO:0000256" key="3">
    <source>
        <dbReference type="SAM" id="MobiDB-lite"/>
    </source>
</evidence>
<keyword evidence="1 2" id="KW-0344">Guanine-nucleotide releasing factor</keyword>
<dbReference type="Gene3D" id="1.10.840.10">
    <property type="entry name" value="Ras guanine-nucleotide exchange factors catalytic domain"/>
    <property type="match status" value="1"/>
</dbReference>
<dbReference type="Pfam" id="PF00617">
    <property type="entry name" value="RasGEF"/>
    <property type="match status" value="1"/>
</dbReference>
<protein>
    <submittedName>
        <fullName evidence="7">Ras-specific guanine nucleotide-releasing factor RalGPS1</fullName>
    </submittedName>
</protein>
<dbReference type="InterPro" id="IPR011993">
    <property type="entry name" value="PH-like_dom_sf"/>
</dbReference>
<keyword evidence="4" id="KW-0732">Signal</keyword>
<dbReference type="EMBL" id="JAHWGI010001376">
    <property type="protein sequence ID" value="KAK3929046.1"/>
    <property type="molecule type" value="Genomic_DNA"/>
</dbReference>
<dbReference type="InterPro" id="IPR023578">
    <property type="entry name" value="Ras_GEF_dom_sf"/>
</dbReference>
<dbReference type="InterPro" id="IPR001895">
    <property type="entry name" value="RASGEF_cat_dom"/>
</dbReference>
<dbReference type="Pfam" id="PF00169">
    <property type="entry name" value="PH"/>
    <property type="match status" value="1"/>
</dbReference>
<dbReference type="AlphaFoldDB" id="A0AAE1LQP1"/>
<evidence type="ECO:0000256" key="4">
    <source>
        <dbReference type="SAM" id="SignalP"/>
    </source>
</evidence>
<dbReference type="GO" id="GO:0007265">
    <property type="term" value="P:Ras protein signal transduction"/>
    <property type="evidence" value="ECO:0007669"/>
    <property type="project" value="TreeGrafter"/>
</dbReference>
<reference evidence="7" key="2">
    <citation type="journal article" date="2023" name="BMC Genomics">
        <title>Pest status, molecular evolution, and epigenetic factors derived from the genome assembly of Frankliniella fusca, a thysanopteran phytovirus vector.</title>
        <authorList>
            <person name="Catto M.A."/>
            <person name="Labadie P.E."/>
            <person name="Jacobson A.L."/>
            <person name="Kennedy G.G."/>
            <person name="Srinivasan R."/>
            <person name="Hunt B.G."/>
        </authorList>
    </citation>
    <scope>NUCLEOTIDE SEQUENCE</scope>
    <source>
        <strain evidence="7">PL_HMW_Pooled</strain>
    </source>
</reference>
<feature type="compositionally biased region" description="Polar residues" evidence="3">
    <location>
        <begin position="139"/>
        <end position="149"/>
    </location>
</feature>
<accession>A0AAE1LQP1</accession>
<dbReference type="PROSITE" id="PS50009">
    <property type="entry name" value="RASGEF_CAT"/>
    <property type="match status" value="1"/>
</dbReference>
<dbReference type="SUPFAM" id="SSF50729">
    <property type="entry name" value="PH domain-like"/>
    <property type="match status" value="1"/>
</dbReference>